<dbReference type="EMBL" id="CP060286">
    <property type="protein sequence ID" value="QNK42235.1"/>
    <property type="molecule type" value="Genomic_DNA"/>
</dbReference>
<dbReference type="KEGG" id="cfem:HCR03_08515"/>
<gene>
    <name evidence="1" type="ORF">HCR03_08515</name>
</gene>
<dbReference type="RefSeq" id="WP_187037657.1">
    <property type="nucleotide sequence ID" value="NZ_CP060286.1"/>
</dbReference>
<proteinExistence type="predicted"/>
<accession>A0A7G8TF44</accession>
<dbReference type="AlphaFoldDB" id="A0A7G8TF44"/>
<sequence>MSMIAYKAPYLLQIMQDEDPPDPRTDYDNLGHMICWHSRYRLGDEHQFEDTNDLLKRLVLGSISPDTVIEYVKSGKARDVKLEYDRSAGSWEISSYDQQFKKWFSEASLEGKLEANRQEVFESLVDTLLNSDLHTLASEKNVILPLNLYDHSLLSMSVSSFLGRAQHAEWDSGQVGWIYATPEDIQKEYGSLTPESYGKAESLLKSEVESYDHYLRGECYGFRLFENGEETDSCWGFLGDFSDMAKEIASETLPESHRDMIDHLHEVPDTVTRSKDYEDFMEDLEEMEE</sequence>
<name>A0A7G8TF44_9FIRM</name>
<organism evidence="1 2">
    <name type="scientific">Caproicibacter fermentans</name>
    <dbReference type="NCBI Taxonomy" id="2576756"/>
    <lineage>
        <taxon>Bacteria</taxon>
        <taxon>Bacillati</taxon>
        <taxon>Bacillota</taxon>
        <taxon>Clostridia</taxon>
        <taxon>Eubacteriales</taxon>
        <taxon>Acutalibacteraceae</taxon>
        <taxon>Caproicibacter</taxon>
    </lineage>
</organism>
<protein>
    <submittedName>
        <fullName evidence="1">Uncharacterized protein</fullName>
    </submittedName>
</protein>
<evidence type="ECO:0000313" key="2">
    <source>
        <dbReference type="Proteomes" id="UP000515909"/>
    </source>
</evidence>
<evidence type="ECO:0000313" key="1">
    <source>
        <dbReference type="EMBL" id="QNK42235.1"/>
    </source>
</evidence>
<reference evidence="1 2" key="1">
    <citation type="submission" date="2020-08" db="EMBL/GenBank/DDBJ databases">
        <title>The isolate Caproiciproducens sp. 7D4C2 produces n-caproate at mildly acidic conditions from hexoses: genome and rBOX comparison with related strains and chain-elongating bacteria.</title>
        <authorList>
            <person name="Esquivel-Elizondo S."/>
            <person name="Bagci C."/>
            <person name="Temovska M."/>
            <person name="Jeon B.S."/>
            <person name="Bessarab I."/>
            <person name="Williams R.B.H."/>
            <person name="Huson D.H."/>
            <person name="Angenent L.T."/>
        </authorList>
    </citation>
    <scope>NUCLEOTIDE SEQUENCE [LARGE SCALE GENOMIC DNA]</scope>
    <source>
        <strain evidence="1 2">7D4C2</strain>
    </source>
</reference>
<dbReference type="Proteomes" id="UP000515909">
    <property type="component" value="Chromosome"/>
</dbReference>